<evidence type="ECO:0000256" key="7">
    <source>
        <dbReference type="RuleBase" id="RU361153"/>
    </source>
</evidence>
<dbReference type="GO" id="GO:0030245">
    <property type="term" value="P:cellulose catabolic process"/>
    <property type="evidence" value="ECO:0007669"/>
    <property type="project" value="UniProtKB-KW"/>
</dbReference>
<comment type="caution">
    <text evidence="9">The sequence shown here is derived from an EMBL/GenBank/DDBJ whole genome shotgun (WGS) entry which is preliminary data.</text>
</comment>
<dbReference type="Pfam" id="PF00150">
    <property type="entry name" value="Cellulase"/>
    <property type="match status" value="1"/>
</dbReference>
<protein>
    <recommendedName>
        <fullName evidence="8">Glycoside hydrolase family 5 domain-containing protein</fullName>
    </recommendedName>
</protein>
<dbReference type="GO" id="GO:0009986">
    <property type="term" value="C:cell surface"/>
    <property type="evidence" value="ECO:0007669"/>
    <property type="project" value="TreeGrafter"/>
</dbReference>
<dbReference type="GO" id="GO:0008422">
    <property type="term" value="F:beta-glucosidase activity"/>
    <property type="evidence" value="ECO:0007669"/>
    <property type="project" value="TreeGrafter"/>
</dbReference>
<accession>A0A4Q1SH17</accession>
<dbReference type="AlphaFoldDB" id="A0A4Q1SH17"/>
<dbReference type="SUPFAM" id="SSF51445">
    <property type="entry name" value="(Trans)glycosidases"/>
    <property type="match status" value="1"/>
</dbReference>
<dbReference type="Gene3D" id="3.20.20.80">
    <property type="entry name" value="Glycosidases"/>
    <property type="match status" value="1"/>
</dbReference>
<comment type="similarity">
    <text evidence="1 7">Belongs to the glycosyl hydrolase 5 (cellulase A) family.</text>
</comment>
<keyword evidence="3" id="KW-0136">Cellulose degradation</keyword>
<dbReference type="PANTHER" id="PTHR31297:SF41">
    <property type="entry name" value="ENDOGLUCANASE, PUTATIVE (AFU_ORTHOLOGUE AFUA_5G01830)-RELATED"/>
    <property type="match status" value="1"/>
</dbReference>
<reference evidence="9 10" key="1">
    <citation type="journal article" date="2016" name="Int. J. Syst. Evol. Microbiol.">
        <title>Acidipila dinghuensis sp. nov., an acidobacterium isolated from forest soil.</title>
        <authorList>
            <person name="Jiang Y.W."/>
            <person name="Wang J."/>
            <person name="Chen M.H."/>
            <person name="Lv Y.Y."/>
            <person name="Qiu L.H."/>
        </authorList>
    </citation>
    <scope>NUCLEOTIDE SEQUENCE [LARGE SCALE GENOMIC DNA]</scope>
    <source>
        <strain evidence="9 10">DHOF10</strain>
    </source>
</reference>
<evidence type="ECO:0000256" key="5">
    <source>
        <dbReference type="ARBA" id="ARBA00023295"/>
    </source>
</evidence>
<dbReference type="InterPro" id="IPR050386">
    <property type="entry name" value="Glycosyl_hydrolase_5"/>
</dbReference>
<evidence type="ECO:0000313" key="9">
    <source>
        <dbReference type="EMBL" id="RXS96848.1"/>
    </source>
</evidence>
<organism evidence="9 10">
    <name type="scientific">Silvibacterium dinghuense</name>
    <dbReference type="NCBI Taxonomy" id="1560006"/>
    <lineage>
        <taxon>Bacteria</taxon>
        <taxon>Pseudomonadati</taxon>
        <taxon>Acidobacteriota</taxon>
        <taxon>Terriglobia</taxon>
        <taxon>Terriglobales</taxon>
        <taxon>Acidobacteriaceae</taxon>
        <taxon>Silvibacterium</taxon>
    </lineage>
</organism>
<proteinExistence type="inferred from homology"/>
<dbReference type="EMBL" id="SDMK01000001">
    <property type="protein sequence ID" value="RXS96848.1"/>
    <property type="molecule type" value="Genomic_DNA"/>
</dbReference>
<evidence type="ECO:0000259" key="8">
    <source>
        <dbReference type="Pfam" id="PF00150"/>
    </source>
</evidence>
<dbReference type="PANTHER" id="PTHR31297">
    <property type="entry name" value="GLUCAN ENDO-1,6-BETA-GLUCOSIDASE B"/>
    <property type="match status" value="1"/>
</dbReference>
<dbReference type="GO" id="GO:0005576">
    <property type="term" value="C:extracellular region"/>
    <property type="evidence" value="ECO:0007669"/>
    <property type="project" value="TreeGrafter"/>
</dbReference>
<evidence type="ECO:0000256" key="6">
    <source>
        <dbReference type="ARBA" id="ARBA00023326"/>
    </source>
</evidence>
<evidence type="ECO:0000256" key="2">
    <source>
        <dbReference type="ARBA" id="ARBA00022801"/>
    </source>
</evidence>
<dbReference type="InterPro" id="IPR001547">
    <property type="entry name" value="Glyco_hydro_5"/>
</dbReference>
<keyword evidence="10" id="KW-1185">Reference proteome</keyword>
<keyword evidence="6" id="KW-0624">Polysaccharide degradation</keyword>
<dbReference type="InterPro" id="IPR017853">
    <property type="entry name" value="GH"/>
</dbReference>
<feature type="domain" description="Glycoside hydrolase family 5" evidence="8">
    <location>
        <begin position="87"/>
        <end position="371"/>
    </location>
</feature>
<dbReference type="OrthoDB" id="9800475at2"/>
<keyword evidence="5 7" id="KW-0326">Glycosidase</keyword>
<evidence type="ECO:0000313" key="10">
    <source>
        <dbReference type="Proteomes" id="UP000290253"/>
    </source>
</evidence>
<name>A0A4Q1SH17_9BACT</name>
<keyword evidence="4" id="KW-0119">Carbohydrate metabolism</keyword>
<evidence type="ECO:0000256" key="3">
    <source>
        <dbReference type="ARBA" id="ARBA00023001"/>
    </source>
</evidence>
<evidence type="ECO:0000256" key="1">
    <source>
        <dbReference type="ARBA" id="ARBA00005641"/>
    </source>
</evidence>
<keyword evidence="2 7" id="KW-0378">Hydrolase</keyword>
<gene>
    <name evidence="9" type="ORF">ESZ00_02580</name>
</gene>
<dbReference type="Proteomes" id="UP000290253">
    <property type="component" value="Unassembled WGS sequence"/>
</dbReference>
<evidence type="ECO:0000256" key="4">
    <source>
        <dbReference type="ARBA" id="ARBA00023277"/>
    </source>
</evidence>
<sequence>MARSRGLKAAAREAHSMRWYRVRVWLWVLAIFSGITAAGSTAMHAQTQADSAATAFRRAQELKSGINLSNWFASGDLSPQHLTTAVSEADLAAIHAMGFDSVRIGVDPSLIERHGDLQPANPAALATLHKAVDEALAAHLAVTLCIFPSDDYKHQLSSEWGVGELTETWRILAASFAQTDADHVFYELINEPEVQDPYRWMGIEARLVEAVRSVDAQHTMIAAGASYSGLGDLLATEPVHDANVIYTFHFYEPYPFTHQGATWGSAEWPFYRSIPYPATPQQITEQMKAVPSDLARYYLYLYAAGGWNAETIAGRIAFAAAWGKECGVPVIANEFGVYRDTADAASRMRWLHDVRTAFESNGIGWTMWDYAGNFGVARRSGGKIEPDAAVLEALGLK</sequence>